<protein>
    <submittedName>
        <fullName evidence="7">Oligosaccharide flippase family protein</fullName>
    </submittedName>
</protein>
<dbReference type="Proteomes" id="UP001523566">
    <property type="component" value="Unassembled WGS sequence"/>
</dbReference>
<evidence type="ECO:0000256" key="5">
    <source>
        <dbReference type="ARBA" id="ARBA00023136"/>
    </source>
</evidence>
<keyword evidence="3 6" id="KW-0812">Transmembrane</keyword>
<keyword evidence="2" id="KW-1003">Cell membrane</keyword>
<accession>A0ABT1E5Z8</accession>
<feature type="transmembrane region" description="Helical" evidence="6">
    <location>
        <begin position="358"/>
        <end position="377"/>
    </location>
</feature>
<dbReference type="CDD" id="cd13128">
    <property type="entry name" value="MATE_Wzx_like"/>
    <property type="match status" value="1"/>
</dbReference>
<evidence type="ECO:0000256" key="2">
    <source>
        <dbReference type="ARBA" id="ARBA00022475"/>
    </source>
</evidence>
<feature type="transmembrane region" description="Helical" evidence="6">
    <location>
        <begin position="213"/>
        <end position="234"/>
    </location>
</feature>
<evidence type="ECO:0000256" key="1">
    <source>
        <dbReference type="ARBA" id="ARBA00004651"/>
    </source>
</evidence>
<evidence type="ECO:0000256" key="4">
    <source>
        <dbReference type="ARBA" id="ARBA00022989"/>
    </source>
</evidence>
<feature type="transmembrane region" description="Helical" evidence="6">
    <location>
        <begin position="45"/>
        <end position="66"/>
    </location>
</feature>
<sequence>MKIRSVKFNFIMNFILTASSIIFPLITAPYIFRVLQPEASGKVDFVASVITYFMMFASLGIPTYGIRACAKVRDDRDKLSKTVQELMIINTVTMCITYGVFLILLRLVPQFYAEKELFLINSISMVLNVIGVAWFYNAIEQYAYITTVSIICKVISIIFMFLLVKSPEDYIVYGGITVFAGSASYIVNFLNLRRYISFRKKGAYEFQRHFKPILVFFAMTAAISVYTNLDIVMTRFISGNTEVGYYTAAIKVKTLLVTFITSLGTVLLPRLTYLMKDGENKAFQKIIIKAFNFVLIIGLSVTVYFTLYAKESILILAGVHYDRSVLPMQILMPAVLFIGLSNITGIQILTPRGEERKVLYSILWGAGINFILNMILIRLYGAAGAALATLVAEGVVLMVQGIYLRETLKEILPEISFLQNLLASALSIGLVWFFMRFVDLNAFLTMVVSACIFFGTYLIVLVITKEKFTMDILHGLLERRKR</sequence>
<evidence type="ECO:0000256" key="6">
    <source>
        <dbReference type="SAM" id="Phobius"/>
    </source>
</evidence>
<evidence type="ECO:0000313" key="8">
    <source>
        <dbReference type="Proteomes" id="UP001523566"/>
    </source>
</evidence>
<proteinExistence type="predicted"/>
<name>A0ABT1E5Z8_9FIRM</name>
<keyword evidence="5 6" id="KW-0472">Membrane</keyword>
<feature type="transmembrane region" description="Helical" evidence="6">
    <location>
        <begin position="383"/>
        <end position="404"/>
    </location>
</feature>
<evidence type="ECO:0000256" key="3">
    <source>
        <dbReference type="ARBA" id="ARBA00022692"/>
    </source>
</evidence>
<gene>
    <name evidence="7" type="ORF">NK125_02405</name>
</gene>
<feature type="transmembrane region" description="Helical" evidence="6">
    <location>
        <begin position="12"/>
        <end position="33"/>
    </location>
</feature>
<organism evidence="7 8">
    <name type="scientific">Aequitasia blattaphilus</name>
    <dbReference type="NCBI Taxonomy" id="2949332"/>
    <lineage>
        <taxon>Bacteria</taxon>
        <taxon>Bacillati</taxon>
        <taxon>Bacillota</taxon>
        <taxon>Clostridia</taxon>
        <taxon>Lachnospirales</taxon>
        <taxon>Lachnospiraceae</taxon>
        <taxon>Aequitasia</taxon>
    </lineage>
</organism>
<dbReference type="PANTHER" id="PTHR30250">
    <property type="entry name" value="PST FAMILY PREDICTED COLANIC ACID TRANSPORTER"/>
    <property type="match status" value="1"/>
</dbReference>
<feature type="transmembrane region" description="Helical" evidence="6">
    <location>
        <begin position="326"/>
        <end position="346"/>
    </location>
</feature>
<dbReference type="InterPro" id="IPR002797">
    <property type="entry name" value="Polysacc_synth"/>
</dbReference>
<dbReference type="RefSeq" id="WP_262065044.1">
    <property type="nucleotide sequence ID" value="NZ_JAMXOD010000002.1"/>
</dbReference>
<dbReference type="EMBL" id="JAMZFW010000002">
    <property type="protein sequence ID" value="MCP1101263.1"/>
    <property type="molecule type" value="Genomic_DNA"/>
</dbReference>
<feature type="transmembrane region" description="Helical" evidence="6">
    <location>
        <begin position="143"/>
        <end position="164"/>
    </location>
</feature>
<feature type="transmembrane region" description="Helical" evidence="6">
    <location>
        <begin position="441"/>
        <end position="463"/>
    </location>
</feature>
<comment type="subcellular location">
    <subcellularLocation>
        <location evidence="1">Cell membrane</location>
        <topology evidence="1">Multi-pass membrane protein</topology>
    </subcellularLocation>
</comment>
<keyword evidence="4 6" id="KW-1133">Transmembrane helix</keyword>
<feature type="transmembrane region" description="Helical" evidence="6">
    <location>
        <begin position="86"/>
        <end position="105"/>
    </location>
</feature>
<dbReference type="PANTHER" id="PTHR30250:SF11">
    <property type="entry name" value="O-ANTIGEN TRANSPORTER-RELATED"/>
    <property type="match status" value="1"/>
</dbReference>
<dbReference type="InterPro" id="IPR050833">
    <property type="entry name" value="Poly_Biosynth_Transport"/>
</dbReference>
<dbReference type="Pfam" id="PF01943">
    <property type="entry name" value="Polysacc_synt"/>
    <property type="match status" value="1"/>
</dbReference>
<keyword evidence="8" id="KW-1185">Reference proteome</keyword>
<feature type="transmembrane region" description="Helical" evidence="6">
    <location>
        <begin position="416"/>
        <end position="435"/>
    </location>
</feature>
<feature type="transmembrane region" description="Helical" evidence="6">
    <location>
        <begin position="254"/>
        <end position="274"/>
    </location>
</feature>
<reference evidence="7 8" key="1">
    <citation type="journal article" date="2022" name="Genome Biol. Evol.">
        <title>Host diet, physiology and behaviors set the stage for Lachnospiraceae cladogenesis.</title>
        <authorList>
            <person name="Vera-Ponce De Leon A."/>
            <person name="Schneider M."/>
            <person name="Jahnes B.C."/>
            <person name="Sadowski V."/>
            <person name="Camuy-Velez L.A."/>
            <person name="Duan J."/>
            <person name="Sabree Z.L."/>
        </authorList>
    </citation>
    <scope>NUCLEOTIDE SEQUENCE [LARGE SCALE GENOMIC DNA]</scope>
    <source>
        <strain evidence="7 8">PAL113</strain>
    </source>
</reference>
<evidence type="ECO:0000313" key="7">
    <source>
        <dbReference type="EMBL" id="MCP1101263.1"/>
    </source>
</evidence>
<feature type="transmembrane region" description="Helical" evidence="6">
    <location>
        <begin position="286"/>
        <end position="306"/>
    </location>
</feature>
<feature type="transmembrane region" description="Helical" evidence="6">
    <location>
        <begin position="170"/>
        <end position="192"/>
    </location>
</feature>
<feature type="transmembrane region" description="Helical" evidence="6">
    <location>
        <begin position="117"/>
        <end position="136"/>
    </location>
</feature>
<comment type="caution">
    <text evidence="7">The sequence shown here is derived from an EMBL/GenBank/DDBJ whole genome shotgun (WGS) entry which is preliminary data.</text>
</comment>